<evidence type="ECO:0000256" key="5">
    <source>
        <dbReference type="ARBA" id="ARBA00023239"/>
    </source>
</evidence>
<dbReference type="InterPro" id="IPR015424">
    <property type="entry name" value="PyrdxlP-dep_Trfase"/>
</dbReference>
<protein>
    <submittedName>
        <fullName evidence="7">Histidine decarboxylase</fullName>
        <ecNumber evidence="7">4.1.1.22</ecNumber>
    </submittedName>
</protein>
<dbReference type="RefSeq" id="WP_378999379.1">
    <property type="nucleotide sequence ID" value="NZ_JBHSMT010000028.1"/>
</dbReference>
<dbReference type="Proteomes" id="UP001596045">
    <property type="component" value="Unassembled WGS sequence"/>
</dbReference>
<keyword evidence="4 6" id="KW-0663">Pyridoxal phosphate</keyword>
<evidence type="ECO:0000256" key="3">
    <source>
        <dbReference type="ARBA" id="ARBA00022793"/>
    </source>
</evidence>
<dbReference type="Pfam" id="PF00282">
    <property type="entry name" value="Pyridoxal_deC"/>
    <property type="match status" value="1"/>
</dbReference>
<dbReference type="EC" id="4.1.1.22" evidence="7"/>
<comment type="cofactor">
    <cofactor evidence="1 6">
        <name>pyridoxal 5'-phosphate</name>
        <dbReference type="ChEBI" id="CHEBI:597326"/>
    </cofactor>
</comment>
<dbReference type="InterPro" id="IPR015422">
    <property type="entry name" value="PyrdxlP-dep_Trfase_small"/>
</dbReference>
<dbReference type="GO" id="GO:0004398">
    <property type="term" value="F:histidine decarboxylase activity"/>
    <property type="evidence" value="ECO:0007669"/>
    <property type="project" value="UniProtKB-EC"/>
</dbReference>
<evidence type="ECO:0000313" key="7">
    <source>
        <dbReference type="EMBL" id="MFC5475776.1"/>
    </source>
</evidence>
<gene>
    <name evidence="7" type="ORF">ACFPM8_17580</name>
</gene>
<keyword evidence="3" id="KW-0210">Decarboxylase</keyword>
<evidence type="ECO:0000313" key="8">
    <source>
        <dbReference type="Proteomes" id="UP001596045"/>
    </source>
</evidence>
<keyword evidence="8" id="KW-1185">Reference proteome</keyword>
<comment type="caution">
    <text evidence="7">The sequence shown here is derived from an EMBL/GenBank/DDBJ whole genome shotgun (WGS) entry which is preliminary data.</text>
</comment>
<dbReference type="InterPro" id="IPR015421">
    <property type="entry name" value="PyrdxlP-dep_Trfase_major"/>
</dbReference>
<evidence type="ECO:0000256" key="1">
    <source>
        <dbReference type="ARBA" id="ARBA00001933"/>
    </source>
</evidence>
<dbReference type="NCBIfam" id="NF002748">
    <property type="entry name" value="PRK02769.1"/>
    <property type="match status" value="1"/>
</dbReference>
<dbReference type="EMBL" id="JBHSMT010000028">
    <property type="protein sequence ID" value="MFC5475776.1"/>
    <property type="molecule type" value="Genomic_DNA"/>
</dbReference>
<evidence type="ECO:0000256" key="6">
    <source>
        <dbReference type="RuleBase" id="RU000382"/>
    </source>
</evidence>
<evidence type="ECO:0000256" key="2">
    <source>
        <dbReference type="ARBA" id="ARBA00009533"/>
    </source>
</evidence>
<comment type="similarity">
    <text evidence="2 6">Belongs to the group II decarboxylase family.</text>
</comment>
<dbReference type="InterPro" id="IPR021115">
    <property type="entry name" value="Pyridoxal-P_BS"/>
</dbReference>
<dbReference type="InterPro" id="IPR002129">
    <property type="entry name" value="PyrdxlP-dep_de-COase"/>
</dbReference>
<organism evidence="7 8">
    <name type="scientific">Paraherbaspirillum soli</name>
    <dbReference type="NCBI Taxonomy" id="631222"/>
    <lineage>
        <taxon>Bacteria</taxon>
        <taxon>Pseudomonadati</taxon>
        <taxon>Pseudomonadota</taxon>
        <taxon>Betaproteobacteria</taxon>
        <taxon>Burkholderiales</taxon>
        <taxon>Oxalobacteraceae</taxon>
        <taxon>Paraherbaspirillum</taxon>
    </lineage>
</organism>
<dbReference type="Gene3D" id="3.90.1150.10">
    <property type="entry name" value="Aspartate Aminotransferase, domain 1"/>
    <property type="match status" value="1"/>
</dbReference>
<dbReference type="Gene3D" id="3.40.640.10">
    <property type="entry name" value="Type I PLP-dependent aspartate aminotransferase-like (Major domain)"/>
    <property type="match status" value="1"/>
</dbReference>
<accession>A0ABW0MFR8</accession>
<name>A0ABW0MFR8_9BURK</name>
<dbReference type="InterPro" id="IPR051151">
    <property type="entry name" value="Group_II_Decarboxylase"/>
</dbReference>
<reference evidence="8" key="1">
    <citation type="journal article" date="2019" name="Int. J. Syst. Evol. Microbiol.">
        <title>The Global Catalogue of Microorganisms (GCM) 10K type strain sequencing project: providing services to taxonomists for standard genome sequencing and annotation.</title>
        <authorList>
            <consortium name="The Broad Institute Genomics Platform"/>
            <consortium name="The Broad Institute Genome Sequencing Center for Infectious Disease"/>
            <person name="Wu L."/>
            <person name="Ma J."/>
        </authorList>
    </citation>
    <scope>NUCLEOTIDE SEQUENCE [LARGE SCALE GENOMIC DNA]</scope>
    <source>
        <strain evidence="8">JCM 17066</strain>
    </source>
</reference>
<keyword evidence="5 6" id="KW-0456">Lyase</keyword>
<dbReference type="SUPFAM" id="SSF53383">
    <property type="entry name" value="PLP-dependent transferases"/>
    <property type="match status" value="1"/>
</dbReference>
<dbReference type="PANTHER" id="PTHR46101:SF2">
    <property type="entry name" value="SERINE DECARBOXYLASE"/>
    <property type="match status" value="1"/>
</dbReference>
<dbReference type="PANTHER" id="PTHR46101">
    <property type="match status" value="1"/>
</dbReference>
<sequence>MLTSQDQARLDALYDSMQEASHTFLGYPVARDFDYEPLYRFLKFPSNNIGDPFQSSTYRLGTREFEREVVDFFANLYRAPKTDYWGYVTNGGTEGNLYGLYLARELYPNGIVYFSEDTHYSVAKNVHFLGLRHIMIRAQENGEIDYEDLKESVRLHRDVPAIIFANIGTTMKEGKDDIRRIQNILDDLVVLNRYIHSDGAFCGPFASFLDPKPAFDFADGADSIAISGHKFIGAPMPCGVVIARKRNVERIGRTIGYIGSLDTTITGSRNAYTPLMLWYAIKVMGEQGLRQRLAHCQELARYAVESLNQHGIAAWRNPNALTVVFPKVADAIKNKWQLATQDVSHLIVMPGVTKENIDALIADLAQPTQETT</sequence>
<dbReference type="PROSITE" id="PS00392">
    <property type="entry name" value="DDC_GAD_HDC_YDC"/>
    <property type="match status" value="1"/>
</dbReference>
<evidence type="ECO:0000256" key="4">
    <source>
        <dbReference type="ARBA" id="ARBA00022898"/>
    </source>
</evidence>
<proteinExistence type="inferred from homology"/>